<reference evidence="5" key="2">
    <citation type="submission" date="2025-08" db="UniProtKB">
        <authorList>
            <consortium name="RefSeq"/>
        </authorList>
    </citation>
    <scope>IDENTIFICATION</scope>
    <source>
        <tissue evidence="5">Leaf</tissue>
    </source>
</reference>
<organism evidence="4 5">
    <name type="scientific">Camelina sativa</name>
    <name type="common">False flax</name>
    <name type="synonym">Myagrum sativum</name>
    <dbReference type="NCBI Taxonomy" id="90675"/>
    <lineage>
        <taxon>Eukaryota</taxon>
        <taxon>Viridiplantae</taxon>
        <taxon>Streptophyta</taxon>
        <taxon>Embryophyta</taxon>
        <taxon>Tracheophyta</taxon>
        <taxon>Spermatophyta</taxon>
        <taxon>Magnoliopsida</taxon>
        <taxon>eudicotyledons</taxon>
        <taxon>Gunneridae</taxon>
        <taxon>Pentapetalae</taxon>
        <taxon>rosids</taxon>
        <taxon>malvids</taxon>
        <taxon>Brassicales</taxon>
        <taxon>Brassicaceae</taxon>
        <taxon>Camelineae</taxon>
        <taxon>Camelina</taxon>
    </lineage>
</organism>
<keyword evidence="2" id="KW-0413">Isomerase</keyword>
<reference evidence="4" key="1">
    <citation type="journal article" date="2014" name="Nat. Commun.">
        <title>The emerging biofuel crop Camelina sativa retains a highly undifferentiated hexaploid genome structure.</title>
        <authorList>
            <person name="Kagale S."/>
            <person name="Koh C."/>
            <person name="Nixon J."/>
            <person name="Bollina V."/>
            <person name="Clarke W.E."/>
            <person name="Tuteja R."/>
            <person name="Spillane C."/>
            <person name="Robinson S.J."/>
            <person name="Links M.G."/>
            <person name="Clarke C."/>
            <person name="Higgins E.E."/>
            <person name="Huebert T."/>
            <person name="Sharpe A.G."/>
            <person name="Parkin I.A."/>
        </authorList>
    </citation>
    <scope>NUCLEOTIDE SEQUENCE [LARGE SCALE GENOMIC DNA]</scope>
    <source>
        <strain evidence="4">cv. DH55</strain>
    </source>
</reference>
<comment type="similarity">
    <text evidence="1 2">Belongs to the cyclophilin-type PPIase family.</text>
</comment>
<dbReference type="Proteomes" id="UP000694864">
    <property type="component" value="Chromosome 19"/>
</dbReference>
<keyword evidence="4" id="KW-1185">Reference proteome</keyword>
<dbReference type="PANTHER" id="PTHR11071">
    <property type="entry name" value="PEPTIDYL-PROLYL CIS-TRANS ISOMERASE"/>
    <property type="match status" value="1"/>
</dbReference>
<proteinExistence type="inferred from homology"/>
<evidence type="ECO:0000256" key="1">
    <source>
        <dbReference type="ARBA" id="ARBA00007365"/>
    </source>
</evidence>
<keyword evidence="2" id="KW-0697">Rotamase</keyword>
<dbReference type="PROSITE" id="PS50072">
    <property type="entry name" value="CSA_PPIASE_2"/>
    <property type="match status" value="1"/>
</dbReference>
<dbReference type="PRINTS" id="PR00153">
    <property type="entry name" value="CSAPPISMRASE"/>
</dbReference>
<dbReference type="GeneID" id="104767759"/>
<dbReference type="Pfam" id="PF00160">
    <property type="entry name" value="Pro_isomerase"/>
    <property type="match status" value="1"/>
</dbReference>
<evidence type="ECO:0000313" key="5">
    <source>
        <dbReference type="RefSeq" id="XP_010490044.1"/>
    </source>
</evidence>
<dbReference type="EC" id="5.2.1.8" evidence="2"/>
<comment type="catalytic activity">
    <reaction evidence="2">
        <text>[protein]-peptidylproline (omega=180) = [protein]-peptidylproline (omega=0)</text>
        <dbReference type="Rhea" id="RHEA:16237"/>
        <dbReference type="Rhea" id="RHEA-COMP:10747"/>
        <dbReference type="Rhea" id="RHEA-COMP:10748"/>
        <dbReference type="ChEBI" id="CHEBI:83833"/>
        <dbReference type="ChEBI" id="CHEBI:83834"/>
        <dbReference type="EC" id="5.2.1.8"/>
    </reaction>
</comment>
<name>A0ABM0XRV2_CAMSA</name>
<accession>A0ABM0XRV2</accession>
<dbReference type="Gene3D" id="2.40.100.10">
    <property type="entry name" value="Cyclophilin-like"/>
    <property type="match status" value="1"/>
</dbReference>
<dbReference type="RefSeq" id="XP_010490044.1">
    <property type="nucleotide sequence ID" value="XM_010491742.2"/>
</dbReference>
<protein>
    <recommendedName>
        <fullName evidence="2">Peptidyl-prolyl cis-trans isomerase</fullName>
        <shortName evidence="2">PPIase</shortName>
        <ecNumber evidence="2">5.2.1.8</ecNumber>
    </recommendedName>
</protein>
<evidence type="ECO:0000259" key="3">
    <source>
        <dbReference type="PROSITE" id="PS50072"/>
    </source>
</evidence>
<evidence type="ECO:0000313" key="4">
    <source>
        <dbReference type="Proteomes" id="UP000694864"/>
    </source>
</evidence>
<dbReference type="InterPro" id="IPR029000">
    <property type="entry name" value="Cyclophilin-like_dom_sf"/>
</dbReference>
<dbReference type="PANTHER" id="PTHR11071:SF552">
    <property type="entry name" value="PEPTIDYL-PROLYL CIS-TRANS ISOMERASE CYP26-1"/>
    <property type="match status" value="1"/>
</dbReference>
<comment type="function">
    <text evidence="2">PPIases accelerate the folding of proteins. It catalyzes the cis-trans isomerization of proline imidic peptide bonds in oligopeptides.</text>
</comment>
<sequence>MTQSSVDARLEALEKSHDKLVADTNRRLSIIENDLDCLTETVLGYNCTCPATVGALRATAVGNSTQYISPYHYVVSPYQQTAAPVNSNPKVFFDFTVGGRPAGRIAMELYADTTPVTAENFRALCTGERGIGKTYGKPLHYKGTTIDGIKPRVIWTGGNIVGSSTAAGESIYGGVFRNENYIKRHDRPGVLSMAVGDPHTNASQFQIVMEKFPLLDGVHVVFGQVIAGFYVIRSIEDEVIRNFVNIPSKPVVIADCGQLSQRSI</sequence>
<gene>
    <name evidence="5" type="primary">LOC104767759</name>
</gene>
<feature type="domain" description="PPIase cyclophilin-type" evidence="3">
    <location>
        <begin position="92"/>
        <end position="258"/>
    </location>
</feature>
<dbReference type="SUPFAM" id="SSF50891">
    <property type="entry name" value="Cyclophilin-like"/>
    <property type="match status" value="1"/>
</dbReference>
<evidence type="ECO:0000256" key="2">
    <source>
        <dbReference type="RuleBase" id="RU363019"/>
    </source>
</evidence>
<dbReference type="InterPro" id="IPR002130">
    <property type="entry name" value="Cyclophilin-type_PPIase_dom"/>
</dbReference>